<dbReference type="AlphaFoldDB" id="A0A1H2PX23"/>
<comment type="similarity">
    <text evidence="1 2">Belongs to the outer membrane factor (OMF) (TC 1.B.17) family.</text>
</comment>
<gene>
    <name evidence="4" type="ORF">SAMN05216551_1202</name>
</gene>
<dbReference type="Gene3D" id="1.20.1600.10">
    <property type="entry name" value="Outer membrane efflux proteins (OEP)"/>
    <property type="match status" value="1"/>
</dbReference>
<dbReference type="Gene3D" id="2.20.200.10">
    <property type="entry name" value="Outer membrane efflux proteins (OEP)"/>
    <property type="match status" value="1"/>
</dbReference>
<evidence type="ECO:0000313" key="5">
    <source>
        <dbReference type="Proteomes" id="UP000243719"/>
    </source>
</evidence>
<feature type="region of interest" description="Disordered" evidence="3">
    <location>
        <begin position="475"/>
        <end position="515"/>
    </location>
</feature>
<dbReference type="GO" id="GO:0015562">
    <property type="term" value="F:efflux transmembrane transporter activity"/>
    <property type="evidence" value="ECO:0007669"/>
    <property type="project" value="InterPro"/>
</dbReference>
<dbReference type="PANTHER" id="PTHR30203:SF32">
    <property type="entry name" value="CATION EFFLUX SYSTEM PROTEIN CUSC"/>
    <property type="match status" value="1"/>
</dbReference>
<feature type="compositionally biased region" description="Low complexity" evidence="3">
    <location>
        <begin position="500"/>
        <end position="515"/>
    </location>
</feature>
<accession>A0A1H2PX23</accession>
<protein>
    <submittedName>
        <fullName evidence="4">Outer membrane protein, multidrug efflux system</fullName>
    </submittedName>
</protein>
<keyword evidence="2" id="KW-0564">Palmitate</keyword>
<sequence length="515" mass="55005">MTIKPFHPTLLALAAAAVLAGCSLAPRYERPAAPVATQFPSEGAYADSAGQQGAVPAAELGWRDFFTDPQLQALIEIALRNNRDLRVSVLQVAEARAQYRVQRSALLPTLSLDATGTRSRTPADLSYTGRATIGSQYQIGPSASWEIDFFGRVQSLNQAALAQYLATAEARRAATLALIAQVANQYLTVRSNEALLRVTEETLKTSRESLRLAQVQFDTGTGSALDLSEAEGVVRQAEANYASQTRLREQAQNTLVELIGQPLPADLPEGVPLEQQAIIADVPAGLPSDLLLRRPDILQAEQLLLAANANIGAARAAFFPSISLTGSFGTASRQLGGLFKAGSAAWTFSPTISLPIFNGGQNLANLDLAHIEKNIEIAQYEKAIQTAFREVSDGLIARTTYEQQIAALKNYVDSQQRRLQLSNLRYTSGVDSYLSVLTAQTDLYGAQQTLINAELSRLTNLVTLYQKLGGGWLEHTGDTPKAADAPPDYANVDRNGTPRPASAASASAASAPSGG</sequence>
<dbReference type="InterPro" id="IPR010131">
    <property type="entry name" value="MdtP/NodT-like"/>
</dbReference>
<keyword evidence="2" id="KW-0812">Transmembrane</keyword>
<dbReference type="NCBIfam" id="TIGR01845">
    <property type="entry name" value="outer_NodT"/>
    <property type="match status" value="1"/>
</dbReference>
<evidence type="ECO:0000256" key="3">
    <source>
        <dbReference type="SAM" id="MobiDB-lite"/>
    </source>
</evidence>
<keyword evidence="5" id="KW-1185">Reference proteome</keyword>
<dbReference type="Proteomes" id="UP000243719">
    <property type="component" value="Unassembled WGS sequence"/>
</dbReference>
<comment type="subcellular location">
    <subcellularLocation>
        <location evidence="2">Cell membrane</location>
        <topology evidence="2">Lipid-anchor</topology>
    </subcellularLocation>
</comment>
<evidence type="ECO:0000256" key="2">
    <source>
        <dbReference type="RuleBase" id="RU362097"/>
    </source>
</evidence>
<evidence type="ECO:0000256" key="1">
    <source>
        <dbReference type="ARBA" id="ARBA00007613"/>
    </source>
</evidence>
<feature type="chain" id="PRO_5017103958" evidence="2">
    <location>
        <begin position="21"/>
        <end position="515"/>
    </location>
</feature>
<feature type="signal peptide" evidence="2">
    <location>
        <begin position="1"/>
        <end position="20"/>
    </location>
</feature>
<dbReference type="Pfam" id="PF02321">
    <property type="entry name" value="OEP"/>
    <property type="match status" value="2"/>
</dbReference>
<dbReference type="PANTHER" id="PTHR30203">
    <property type="entry name" value="OUTER MEMBRANE CATION EFFLUX PROTEIN"/>
    <property type="match status" value="1"/>
</dbReference>
<dbReference type="EMBL" id="FNLO01000020">
    <property type="protein sequence ID" value="SDV51612.1"/>
    <property type="molecule type" value="Genomic_DNA"/>
</dbReference>
<dbReference type="SUPFAM" id="SSF56954">
    <property type="entry name" value="Outer membrane efflux proteins (OEP)"/>
    <property type="match status" value="1"/>
</dbReference>
<dbReference type="STRING" id="1770053.SAMN05216551_1202"/>
<dbReference type="RefSeq" id="WP_091913394.1">
    <property type="nucleotide sequence ID" value="NZ_FNLO01000020.1"/>
</dbReference>
<keyword evidence="2" id="KW-0449">Lipoprotein</keyword>
<proteinExistence type="inferred from homology"/>
<dbReference type="OrthoDB" id="9770517at2"/>
<evidence type="ECO:0000313" key="4">
    <source>
        <dbReference type="EMBL" id="SDV51612.1"/>
    </source>
</evidence>
<reference evidence="5" key="1">
    <citation type="submission" date="2016-09" db="EMBL/GenBank/DDBJ databases">
        <authorList>
            <person name="Varghese N."/>
            <person name="Submissions S."/>
        </authorList>
    </citation>
    <scope>NUCLEOTIDE SEQUENCE [LARGE SCALE GENOMIC DNA]</scope>
    <source>
        <strain evidence="5">JS23</strain>
    </source>
</reference>
<dbReference type="GO" id="GO:0005886">
    <property type="term" value="C:plasma membrane"/>
    <property type="evidence" value="ECO:0007669"/>
    <property type="project" value="UniProtKB-SubCell"/>
</dbReference>
<dbReference type="InterPro" id="IPR003423">
    <property type="entry name" value="OMP_efflux"/>
</dbReference>
<dbReference type="PROSITE" id="PS51257">
    <property type="entry name" value="PROKAR_LIPOPROTEIN"/>
    <property type="match status" value="1"/>
</dbReference>
<keyword evidence="2" id="KW-1134">Transmembrane beta strand</keyword>
<name>A0A1H2PX23_9BURK</name>
<keyword evidence="2" id="KW-0472">Membrane</keyword>
<organism evidence="4 5">
    <name type="scientific">Chitinasiproducens palmae</name>
    <dbReference type="NCBI Taxonomy" id="1770053"/>
    <lineage>
        <taxon>Bacteria</taxon>
        <taxon>Pseudomonadati</taxon>
        <taxon>Pseudomonadota</taxon>
        <taxon>Betaproteobacteria</taxon>
        <taxon>Burkholderiales</taxon>
        <taxon>Burkholderiaceae</taxon>
        <taxon>Chitinasiproducens</taxon>
    </lineage>
</organism>
<keyword evidence="2" id="KW-0732">Signal</keyword>